<organism evidence="2">
    <name type="scientific">Cuerna arida</name>
    <dbReference type="NCBI Taxonomy" id="1464854"/>
    <lineage>
        <taxon>Eukaryota</taxon>
        <taxon>Metazoa</taxon>
        <taxon>Ecdysozoa</taxon>
        <taxon>Arthropoda</taxon>
        <taxon>Hexapoda</taxon>
        <taxon>Insecta</taxon>
        <taxon>Pterygota</taxon>
        <taxon>Neoptera</taxon>
        <taxon>Paraneoptera</taxon>
        <taxon>Hemiptera</taxon>
        <taxon>Auchenorrhyncha</taxon>
        <taxon>Membracoidea</taxon>
        <taxon>Cicadellidae</taxon>
        <taxon>Cicadellinae</taxon>
        <taxon>Proconiini</taxon>
        <taxon>Cuerna</taxon>
    </lineage>
</organism>
<feature type="non-terminal residue" evidence="2">
    <location>
        <position position="1"/>
    </location>
</feature>
<accession>A0A1B6FBI9</accession>
<proteinExistence type="predicted"/>
<feature type="compositionally biased region" description="Basic residues" evidence="1">
    <location>
        <begin position="103"/>
        <end position="119"/>
    </location>
</feature>
<evidence type="ECO:0000313" key="2">
    <source>
        <dbReference type="EMBL" id="JAS47572.1"/>
    </source>
</evidence>
<protein>
    <submittedName>
        <fullName evidence="2">Uncharacterized protein</fullName>
    </submittedName>
</protein>
<gene>
    <name evidence="2" type="ORF">g.17107</name>
</gene>
<dbReference type="AlphaFoldDB" id="A0A1B6FBI9"/>
<dbReference type="EMBL" id="GECZ01022197">
    <property type="protein sequence ID" value="JAS47572.1"/>
    <property type="molecule type" value="Transcribed_RNA"/>
</dbReference>
<evidence type="ECO:0000256" key="1">
    <source>
        <dbReference type="SAM" id="MobiDB-lite"/>
    </source>
</evidence>
<name>A0A1B6FBI9_9HEMI</name>
<reference evidence="2" key="1">
    <citation type="submission" date="2015-11" db="EMBL/GenBank/DDBJ databases">
        <title>De novo transcriptome assembly of four potential Pierce s Disease insect vectors from Arizona vineyards.</title>
        <authorList>
            <person name="Tassone E.E."/>
        </authorList>
    </citation>
    <scope>NUCLEOTIDE SEQUENCE</scope>
</reference>
<feature type="region of interest" description="Disordered" evidence="1">
    <location>
        <begin position="103"/>
        <end position="125"/>
    </location>
</feature>
<sequence length="125" mass="14575">TLELKLIHEKSTRTAYIKVIQLLKARRLPIFNQSETLHIYYIVLFLKGGFGVLQCLTDSCKAEGRSLEMRYQNASPPIDLTSKKQRPQAKTKKEIYNFSTHAKKDHQNKRFKLKAKNTKKSATWH</sequence>